<dbReference type="EMBL" id="MRAE01000029">
    <property type="protein sequence ID" value="OOO64448.1"/>
    <property type="molecule type" value="Genomic_DNA"/>
</dbReference>
<dbReference type="OrthoDB" id="369336at2"/>
<reference evidence="14 16" key="1">
    <citation type="submission" date="2016-12" db="EMBL/GenBank/DDBJ databases">
        <title>Clostridium tepidum sp. nov., a close relative of Clostridium sporogenes and Clostridium botulinum Group I.</title>
        <authorList>
            <person name="Dobritsa A.P."/>
            <person name="Kutumbaka K.K."/>
            <person name="Werner K."/>
            <person name="Wiedmann M."/>
            <person name="Asmus A."/>
            <person name="Samadpour M."/>
        </authorList>
    </citation>
    <scope>NUCLEOTIDE SEQUENCE [LARGE SCALE GENOMIC DNA]</scope>
    <source>
        <strain evidence="14 16">IEH 97212</strain>
    </source>
</reference>
<dbReference type="Pfam" id="PF00015">
    <property type="entry name" value="MCPsignal"/>
    <property type="match status" value="1"/>
</dbReference>
<dbReference type="Pfam" id="PF17203">
    <property type="entry name" value="sCache_3_2"/>
    <property type="match status" value="1"/>
</dbReference>
<evidence type="ECO:0000259" key="11">
    <source>
        <dbReference type="PROSITE" id="PS50111"/>
    </source>
</evidence>
<dbReference type="PANTHER" id="PTHR32089:SF114">
    <property type="entry name" value="METHYL-ACCEPTING CHEMOTAXIS PROTEIN MCPB"/>
    <property type="match status" value="1"/>
</dbReference>
<dbReference type="InterPro" id="IPR003660">
    <property type="entry name" value="HAMP_dom"/>
</dbReference>
<organism evidence="14 16">
    <name type="scientific">Clostridium tepidum</name>
    <dbReference type="NCBI Taxonomy" id="1962263"/>
    <lineage>
        <taxon>Bacteria</taxon>
        <taxon>Bacillati</taxon>
        <taxon>Bacillota</taxon>
        <taxon>Clostridia</taxon>
        <taxon>Eubacteriales</taxon>
        <taxon>Clostridiaceae</taxon>
        <taxon>Clostridium</taxon>
    </lineage>
</organism>
<evidence type="ECO:0000256" key="1">
    <source>
        <dbReference type="ARBA" id="ARBA00004651"/>
    </source>
</evidence>
<evidence type="ECO:0000313" key="13">
    <source>
        <dbReference type="EMBL" id="OOO62841.1"/>
    </source>
</evidence>
<dbReference type="GO" id="GO:0006935">
    <property type="term" value="P:chemotaxis"/>
    <property type="evidence" value="ECO:0007669"/>
    <property type="project" value="UniProtKB-KW"/>
</dbReference>
<dbReference type="Proteomes" id="UP000190206">
    <property type="component" value="Unassembled WGS sequence"/>
</dbReference>
<dbReference type="Gene3D" id="3.30.450.20">
    <property type="entry name" value="PAS domain"/>
    <property type="match status" value="1"/>
</dbReference>
<proteinExistence type="inferred from homology"/>
<keyword evidence="3" id="KW-0145">Chemotaxis</keyword>
<evidence type="ECO:0000313" key="15">
    <source>
        <dbReference type="Proteomes" id="UP000190206"/>
    </source>
</evidence>
<evidence type="ECO:0000256" key="9">
    <source>
        <dbReference type="PROSITE-ProRule" id="PRU00284"/>
    </source>
</evidence>
<feature type="transmembrane region" description="Helical" evidence="10">
    <location>
        <begin position="16"/>
        <end position="36"/>
    </location>
</feature>
<evidence type="ECO:0000256" key="6">
    <source>
        <dbReference type="ARBA" id="ARBA00023136"/>
    </source>
</evidence>
<dbReference type="SMART" id="SM00304">
    <property type="entry name" value="HAMP"/>
    <property type="match status" value="1"/>
</dbReference>
<dbReference type="GO" id="GO:0007165">
    <property type="term" value="P:signal transduction"/>
    <property type="evidence" value="ECO:0007669"/>
    <property type="project" value="UniProtKB-KW"/>
</dbReference>
<dbReference type="Proteomes" id="UP000190256">
    <property type="component" value="Unassembled WGS sequence"/>
</dbReference>
<accession>A0A1S9I2E6</accession>
<keyword evidence="15" id="KW-1185">Reference proteome</keyword>
<dbReference type="CDD" id="cd11386">
    <property type="entry name" value="MCP_signal"/>
    <property type="match status" value="1"/>
</dbReference>
<dbReference type="AlphaFoldDB" id="A0A1S9I2E6"/>
<dbReference type="SUPFAM" id="SSF58104">
    <property type="entry name" value="Methyl-accepting chemotaxis protein (MCP) signaling domain"/>
    <property type="match status" value="1"/>
</dbReference>
<feature type="domain" description="Methyl-accepting transducer" evidence="11">
    <location>
        <begin position="387"/>
        <end position="658"/>
    </location>
</feature>
<dbReference type="InterPro" id="IPR033463">
    <property type="entry name" value="sCache_3"/>
</dbReference>
<dbReference type="PROSITE" id="PS50885">
    <property type="entry name" value="HAMP"/>
    <property type="match status" value="1"/>
</dbReference>
<feature type="domain" description="HAMP" evidence="12">
    <location>
        <begin position="316"/>
        <end position="368"/>
    </location>
</feature>
<evidence type="ECO:0000256" key="2">
    <source>
        <dbReference type="ARBA" id="ARBA00022475"/>
    </source>
</evidence>
<comment type="caution">
    <text evidence="14">The sequence shown here is derived from an EMBL/GenBank/DDBJ whole genome shotgun (WGS) entry which is preliminary data.</text>
</comment>
<evidence type="ECO:0000256" key="8">
    <source>
        <dbReference type="ARBA" id="ARBA00029447"/>
    </source>
</evidence>
<keyword evidence="5 10" id="KW-1133">Transmembrane helix</keyword>
<evidence type="ECO:0000256" key="7">
    <source>
        <dbReference type="ARBA" id="ARBA00023224"/>
    </source>
</evidence>
<comment type="subcellular location">
    <subcellularLocation>
        <location evidence="1">Cell membrane</location>
        <topology evidence="1">Multi-pass membrane protein</topology>
    </subcellularLocation>
</comment>
<dbReference type="PANTHER" id="PTHR32089">
    <property type="entry name" value="METHYL-ACCEPTING CHEMOTAXIS PROTEIN MCPB"/>
    <property type="match status" value="1"/>
</dbReference>
<evidence type="ECO:0000259" key="12">
    <source>
        <dbReference type="PROSITE" id="PS50885"/>
    </source>
</evidence>
<dbReference type="CDD" id="cd06225">
    <property type="entry name" value="HAMP"/>
    <property type="match status" value="1"/>
</dbReference>
<keyword evidence="4 10" id="KW-0812">Transmembrane</keyword>
<evidence type="ECO:0000256" key="4">
    <source>
        <dbReference type="ARBA" id="ARBA00022692"/>
    </source>
</evidence>
<keyword evidence="2" id="KW-1003">Cell membrane</keyword>
<dbReference type="SMART" id="SM00283">
    <property type="entry name" value="MA"/>
    <property type="match status" value="1"/>
</dbReference>
<dbReference type="STRING" id="1962263.BS637_06035"/>
<gene>
    <name evidence="13" type="ORF">BS637_06035</name>
    <name evidence="14" type="ORF">BS638_10610</name>
</gene>
<dbReference type="GO" id="GO:0005886">
    <property type="term" value="C:plasma membrane"/>
    <property type="evidence" value="ECO:0007669"/>
    <property type="project" value="UniProtKB-SubCell"/>
</dbReference>
<evidence type="ECO:0000313" key="14">
    <source>
        <dbReference type="EMBL" id="OOO64448.1"/>
    </source>
</evidence>
<sequence>MFTKENLKKLSFKKKILVTSLLIFLISMALLTGLIFKVVSSKFQNQVKEDGLNLAKQVSSQIVSSQKATKEIDKILADKVLSISKLVIENKNISNEYLTNIAVKCNIQEINVTDKNGKILYSNMPENINYVFPVDYSGQDILKGKKDQVIEEIRQNNVNHNYYKYCALAMPNGGLIQTGINANEIHNINKSVDPQVILEKVVKNSNIKFALIMDNKFKVTYHSDRKKVGKVLDDAGSKSAINTGENHISTYDYNGEKVYDVIMPLKDDNGKILGAIDLGISLTTQETALRNILITSIVISIITFILSGLIILYILKISLKPLDNLSSVAKKVSQGDLTEKVEINNEDEIGQLSKIFNTMIDSLRKITQNINNFSTQLAGASQEILSSAEQTSAVSQEIASATEEIASGAENQVKASNESSLLMNDIMGNMYTLKSEFDEIISFSNNTNTLASKGQENMANMVNQMSTIKSSVLNSSDIIYDLQKNSEEIGNIVEIINSIADQTNLLALNASIEAARAGEAGKGFAVVADEVRKLAEESINSANNIKSLILNTQDKTKAALDSIKDGASQSEKGESIVAEVKESLEEILSSFSNVNHKFGSIDSMIAASNDSITNMASKLYDIETISNTASANTEEVAASTEEQSATIEEITESIEKLVSLVENLKESVSIFKI</sequence>
<reference evidence="13 15" key="2">
    <citation type="submission" date="2016-12" db="EMBL/GenBank/DDBJ databases">
        <title>Clostridium tepidum sp. nov., a close relative of Clostridium sporogenes and Clostridium botulinum Group I.</title>
        <authorList>
            <person name="Dobritsa A.P."/>
            <person name="Kutumbaka K."/>
            <person name="Werner K."/>
            <person name="Samadpour M."/>
        </authorList>
    </citation>
    <scope>NUCLEOTIDE SEQUENCE [LARGE SCALE GENOMIC DNA]</scope>
    <source>
        <strain evidence="13 15">PE</strain>
    </source>
</reference>
<dbReference type="InterPro" id="IPR004089">
    <property type="entry name" value="MCPsignal_dom"/>
</dbReference>
<keyword evidence="6 10" id="KW-0472">Membrane</keyword>
<keyword evidence="7 9" id="KW-0807">Transducer</keyword>
<evidence type="ECO:0000256" key="10">
    <source>
        <dbReference type="SAM" id="Phobius"/>
    </source>
</evidence>
<dbReference type="SUPFAM" id="SSF103190">
    <property type="entry name" value="Sensory domain-like"/>
    <property type="match status" value="1"/>
</dbReference>
<dbReference type="Gene3D" id="1.10.287.950">
    <property type="entry name" value="Methyl-accepting chemotaxis protein"/>
    <property type="match status" value="1"/>
</dbReference>
<evidence type="ECO:0000313" key="16">
    <source>
        <dbReference type="Proteomes" id="UP000190256"/>
    </source>
</evidence>
<dbReference type="Gene3D" id="6.10.340.10">
    <property type="match status" value="1"/>
</dbReference>
<dbReference type="Pfam" id="PF00672">
    <property type="entry name" value="HAMP"/>
    <property type="match status" value="1"/>
</dbReference>
<comment type="similarity">
    <text evidence="8">Belongs to the methyl-accepting chemotaxis (MCP) protein family.</text>
</comment>
<dbReference type="EMBL" id="MRAD01000004">
    <property type="protein sequence ID" value="OOO62841.1"/>
    <property type="molecule type" value="Genomic_DNA"/>
</dbReference>
<dbReference type="RefSeq" id="WP_078023868.1">
    <property type="nucleotide sequence ID" value="NZ_JADPGM010000004.1"/>
</dbReference>
<feature type="transmembrane region" description="Helical" evidence="10">
    <location>
        <begin position="292"/>
        <end position="315"/>
    </location>
</feature>
<protein>
    <submittedName>
        <fullName evidence="14">Chemotaxis protein</fullName>
    </submittedName>
</protein>
<evidence type="ECO:0000256" key="5">
    <source>
        <dbReference type="ARBA" id="ARBA00022989"/>
    </source>
</evidence>
<evidence type="ECO:0000256" key="3">
    <source>
        <dbReference type="ARBA" id="ARBA00022500"/>
    </source>
</evidence>
<dbReference type="PROSITE" id="PS50111">
    <property type="entry name" value="CHEMOTAXIS_TRANSDUC_2"/>
    <property type="match status" value="1"/>
</dbReference>
<name>A0A1S9I2E6_9CLOT</name>
<dbReference type="InterPro" id="IPR029151">
    <property type="entry name" value="Sensor-like_sf"/>
</dbReference>